<dbReference type="GO" id="GO:0031443">
    <property type="term" value="P:fast-twitch skeletal muscle fiber contraction"/>
    <property type="evidence" value="ECO:0007669"/>
    <property type="project" value="TreeGrafter"/>
</dbReference>
<dbReference type="Pfam" id="PF00038">
    <property type="entry name" value="Filament"/>
    <property type="match status" value="1"/>
</dbReference>
<reference evidence="7" key="2">
    <citation type="submission" date="2025-08" db="UniProtKB">
        <authorList>
            <consortium name="RefSeq"/>
        </authorList>
    </citation>
    <scope>IDENTIFICATION</scope>
    <source>
        <tissue evidence="7">Blood</tissue>
    </source>
</reference>
<dbReference type="PANTHER" id="PTHR47136:SF1">
    <property type="entry name" value="SYNEMIN"/>
    <property type="match status" value="1"/>
</dbReference>
<gene>
    <name evidence="7" type="primary">synm</name>
</gene>
<evidence type="ECO:0000313" key="7">
    <source>
        <dbReference type="RefSeq" id="XP_047010931.1"/>
    </source>
</evidence>
<evidence type="ECO:0000256" key="4">
    <source>
        <dbReference type="SAM" id="MobiDB-lite"/>
    </source>
</evidence>
<dbReference type="CTD" id="23336"/>
<feature type="coiled-coil region" evidence="3">
    <location>
        <begin position="195"/>
        <end position="289"/>
    </location>
</feature>
<evidence type="ECO:0000256" key="1">
    <source>
        <dbReference type="ARBA" id="ARBA00022754"/>
    </source>
</evidence>
<feature type="region of interest" description="Disordered" evidence="4">
    <location>
        <begin position="821"/>
        <end position="844"/>
    </location>
</feature>
<feature type="coiled-coil region" evidence="3">
    <location>
        <begin position="15"/>
        <end position="138"/>
    </location>
</feature>
<dbReference type="InterPro" id="IPR039008">
    <property type="entry name" value="IF_rod_dom"/>
</dbReference>
<dbReference type="PANTHER" id="PTHR47136">
    <property type="entry name" value="SYNEMIN"/>
    <property type="match status" value="1"/>
</dbReference>
<dbReference type="GO" id="GO:0019215">
    <property type="term" value="F:intermediate filament binding"/>
    <property type="evidence" value="ECO:0007669"/>
    <property type="project" value="TreeGrafter"/>
</dbReference>
<feature type="compositionally biased region" description="Basic and acidic residues" evidence="4">
    <location>
        <begin position="828"/>
        <end position="844"/>
    </location>
</feature>
<evidence type="ECO:0000259" key="5">
    <source>
        <dbReference type="PROSITE" id="PS51842"/>
    </source>
</evidence>
<dbReference type="GO" id="GO:0042383">
    <property type="term" value="C:sarcolemma"/>
    <property type="evidence" value="ECO:0007669"/>
    <property type="project" value="TreeGrafter"/>
</dbReference>
<accession>A0A979ESZ3</accession>
<feature type="region of interest" description="Disordered" evidence="4">
    <location>
        <begin position="1048"/>
        <end position="1074"/>
    </location>
</feature>
<reference evidence="6" key="1">
    <citation type="journal article" date="2016" name="Nat. Commun.">
        <title>The channel catfish genome sequence provides insights into the evolution of scale formation in teleosts.</title>
        <authorList>
            <person name="Liu Z."/>
            <person name="Liu S."/>
            <person name="Yao J."/>
            <person name="Bao L."/>
            <person name="Zhang J."/>
            <person name="Li Y."/>
            <person name="Jiang C."/>
            <person name="Sun L."/>
            <person name="Wang R."/>
            <person name="Zhang Y."/>
            <person name="Zhou T."/>
            <person name="Zeng Q."/>
            <person name="Fu Q."/>
            <person name="Gao S."/>
            <person name="Li N."/>
            <person name="Koren S."/>
            <person name="Jiang Y."/>
            <person name="Zimin A."/>
            <person name="Xu P."/>
            <person name="Phillippy A.M."/>
            <person name="Geng X."/>
            <person name="Song L."/>
            <person name="Sun F."/>
            <person name="Li C."/>
            <person name="Wang X."/>
            <person name="Chen A."/>
            <person name="Jin Y."/>
            <person name="Yuan Z."/>
            <person name="Yang Y."/>
            <person name="Tan S."/>
            <person name="Peatman E."/>
            <person name="Lu J."/>
            <person name="Qin Z."/>
            <person name="Dunham R."/>
            <person name="Li Z."/>
            <person name="Sonstegard T."/>
            <person name="Feng J."/>
            <person name="Danzmann R.G."/>
            <person name="Schroeder S."/>
            <person name="Scheffler B."/>
            <person name="Duke M.V."/>
            <person name="Ballard L."/>
            <person name="Kucuktas H."/>
            <person name="Kaltenboeck L."/>
            <person name="Liu H."/>
            <person name="Armbruster J."/>
            <person name="Xie Y."/>
            <person name="Kirby M.L."/>
            <person name="Tian Y."/>
            <person name="Flanagan M.E."/>
            <person name="Mu W."/>
            <person name="Waldbieser G.C."/>
        </authorList>
    </citation>
    <scope>NUCLEOTIDE SEQUENCE [LARGE SCALE GENOMIC DNA]</scope>
    <source>
        <strain evidence="6">SDA103</strain>
    </source>
</reference>
<feature type="compositionally biased region" description="Basic and acidic residues" evidence="4">
    <location>
        <begin position="548"/>
        <end position="562"/>
    </location>
</feature>
<keyword evidence="1" id="KW-0403">Intermediate filament</keyword>
<organism evidence="6 7">
    <name type="scientific">Ictalurus punctatus</name>
    <name type="common">Channel catfish</name>
    <name type="synonym">Silurus punctatus</name>
    <dbReference type="NCBI Taxonomy" id="7998"/>
    <lineage>
        <taxon>Eukaryota</taxon>
        <taxon>Metazoa</taxon>
        <taxon>Chordata</taxon>
        <taxon>Craniata</taxon>
        <taxon>Vertebrata</taxon>
        <taxon>Euteleostomi</taxon>
        <taxon>Actinopterygii</taxon>
        <taxon>Neopterygii</taxon>
        <taxon>Teleostei</taxon>
        <taxon>Ostariophysi</taxon>
        <taxon>Siluriformes</taxon>
        <taxon>Ictaluridae</taxon>
        <taxon>Ictalurus</taxon>
    </lineage>
</organism>
<dbReference type="Gene3D" id="1.20.5.1160">
    <property type="entry name" value="Vasodilator-stimulated phosphoprotein"/>
    <property type="match status" value="1"/>
</dbReference>
<feature type="region of interest" description="Disordered" evidence="4">
    <location>
        <begin position="511"/>
        <end position="568"/>
    </location>
</feature>
<dbReference type="RefSeq" id="XP_047010931.1">
    <property type="nucleotide sequence ID" value="XM_047154975.2"/>
</dbReference>
<dbReference type="GO" id="GO:0005200">
    <property type="term" value="F:structural constituent of cytoskeleton"/>
    <property type="evidence" value="ECO:0007669"/>
    <property type="project" value="InterPro"/>
</dbReference>
<dbReference type="AlphaFoldDB" id="A0A979ESZ3"/>
<protein>
    <submittedName>
        <fullName evidence="7">Synemin isoform X1</fullName>
    </submittedName>
</protein>
<evidence type="ECO:0000256" key="2">
    <source>
        <dbReference type="ARBA" id="ARBA00023054"/>
    </source>
</evidence>
<feature type="domain" description="IF rod" evidence="5">
    <location>
        <begin position="11"/>
        <end position="246"/>
    </location>
</feature>
<feature type="region of interest" description="Disordered" evidence="4">
    <location>
        <begin position="430"/>
        <end position="455"/>
    </location>
</feature>
<sequence>MFQFKRSFEGEKLQLQELNQRLGQYLSRAKLLEQENARLVAEINTIRHNRSEEWENTRMAELREMRRLVEQLSLEKSRAEMEREKLRRELQLIQAMRSDESAFSRGLDGELKGCEKQLQNALQTNSALEKRMFQLQNECALFHDAHRNEVARLRDQVHTRVLPVVTRTYHGPPAFTTEEVQNYALSLSESWMETFEVYRQQVEEMEESIKADQARLEDIRREKVEYASELNKLRVEMEKHSQMQLELEQHLMDMQEKFRKDVSQYQIIVEELEQERMFLANTISEKLKDHHELLQVKMGLGMEVAAYSLRFCLVMTEQGGEHTKDRALLEGEGKHAQMRSDQYSRERIIDIKMPAKPYTQRGSTMTASRPEVRRNLIGYGFWNTEPISSMRMSTVSSQVDSHKNSRILPITISNHAQKSPAARRDMLAFTKAKQASSTPSATRPDVSASKTSKEVMEEQRVIINSVSKSLPRSSPDLFQTEIQNKSFPTASSTVELKSVRVVAPPMMSLKSNAETPQKVVKKGERDDERTEADHVKATVQPDATPFVQEKESNHEEERDLKDSGNVGPKVFAGEENVLDSVSMEEIIEKFIKPAGLDTKISSSPDSKITYHVEKTEQEDGSTKTQIVLQTKVEEDLDVSDNPALEELLSKGVHKVSLEDLEGTPTGSMIQNLLRLGLESESLENKSVKVEIMEAPLECHSDEGEAEIEETVEVKYKPSFQPSSTFFHIEEPENEPQPAEQHGNTDESVKASENFKSGFVQVQEVSRDESLPYYSQGQETQEYFVSTPEDNMSGSEEGGGFMSYGHYGVVEDLSDERYYQEEGLPTNRRYSDEGENNRESSEYVKRDTTGIPECIIEEEVHVSPRMQESMLEILKEESLDPREQLKGALEQLEGTVSGALKEELVSFTQAGQSSENLSVSIQKVPQSPDNGTTTFVAELNISQSLEDSGLLQNEADDLSQERVMAALRPSISDLHQAHSAGAGGEYTIRLSTEEIQKGEMPWMTNLEETEGLCSGSEISKTEKVIRLGPNERSFTFQMDINNSASATGIEGMDSQDQKGNGATVQEFQQKKETDPSLKVYQEKRIATVYLERPQED</sequence>
<dbReference type="PROSITE" id="PS51842">
    <property type="entry name" value="IF_ROD_2"/>
    <property type="match status" value="1"/>
</dbReference>
<dbReference type="OrthoDB" id="9949055at2759"/>
<proteinExistence type="predicted"/>
<name>A0A979ESZ3_ICTPU</name>
<feature type="compositionally biased region" description="Basic and acidic residues" evidence="4">
    <location>
        <begin position="521"/>
        <end position="536"/>
    </location>
</feature>
<evidence type="ECO:0000313" key="6">
    <source>
        <dbReference type="Proteomes" id="UP000221080"/>
    </source>
</evidence>
<dbReference type="Gene3D" id="1.20.5.170">
    <property type="match status" value="1"/>
</dbReference>
<dbReference type="GO" id="GO:0045104">
    <property type="term" value="P:intermediate filament cytoskeleton organization"/>
    <property type="evidence" value="ECO:0007669"/>
    <property type="project" value="InterPro"/>
</dbReference>
<dbReference type="GO" id="GO:0017166">
    <property type="term" value="F:vinculin binding"/>
    <property type="evidence" value="ECO:0007669"/>
    <property type="project" value="TreeGrafter"/>
</dbReference>
<dbReference type="GO" id="GO:0043034">
    <property type="term" value="C:costamere"/>
    <property type="evidence" value="ECO:0007669"/>
    <property type="project" value="TreeGrafter"/>
</dbReference>
<dbReference type="GO" id="GO:0005882">
    <property type="term" value="C:intermediate filament"/>
    <property type="evidence" value="ECO:0007669"/>
    <property type="project" value="UniProtKB-KW"/>
</dbReference>
<keyword evidence="2 3" id="KW-0175">Coiled coil</keyword>
<dbReference type="GO" id="GO:0060053">
    <property type="term" value="C:neurofilament cytoskeleton"/>
    <property type="evidence" value="ECO:0007669"/>
    <property type="project" value="TreeGrafter"/>
</dbReference>
<dbReference type="SUPFAM" id="SSF64593">
    <property type="entry name" value="Intermediate filament protein, coiled coil region"/>
    <property type="match status" value="2"/>
</dbReference>
<evidence type="ECO:0000256" key="3">
    <source>
        <dbReference type="SAM" id="Coils"/>
    </source>
</evidence>
<dbReference type="InterPro" id="IPR030634">
    <property type="entry name" value="SYNM"/>
</dbReference>
<dbReference type="GeneID" id="124628001"/>
<keyword evidence="6" id="KW-1185">Reference proteome</keyword>
<feature type="compositionally biased region" description="Polar residues" evidence="4">
    <location>
        <begin position="1056"/>
        <end position="1066"/>
    </location>
</feature>
<dbReference type="KEGG" id="ipu:124628001"/>
<dbReference type="SMART" id="SM01391">
    <property type="entry name" value="Filament"/>
    <property type="match status" value="1"/>
</dbReference>
<dbReference type="Proteomes" id="UP000221080">
    <property type="component" value="Chromosome 4"/>
</dbReference>
<dbReference type="GO" id="GO:0008307">
    <property type="term" value="F:structural constituent of muscle"/>
    <property type="evidence" value="ECO:0007669"/>
    <property type="project" value="InterPro"/>
</dbReference>